<accession>A0ABT6GJ16</accession>
<dbReference type="Gene3D" id="3.40.50.300">
    <property type="entry name" value="P-loop containing nucleotide triphosphate hydrolases"/>
    <property type="match status" value="2"/>
</dbReference>
<evidence type="ECO:0000313" key="2">
    <source>
        <dbReference type="EMBL" id="MDG4721739.1"/>
    </source>
</evidence>
<proteinExistence type="predicted"/>
<feature type="domain" description="UvrD-like helicase C-terminal" evidence="1">
    <location>
        <begin position="327"/>
        <end position="374"/>
    </location>
</feature>
<dbReference type="Pfam" id="PF13604">
    <property type="entry name" value="AAA_30"/>
    <property type="match status" value="1"/>
</dbReference>
<dbReference type="CDD" id="cd18809">
    <property type="entry name" value="SF1_C_RecD"/>
    <property type="match status" value="1"/>
</dbReference>
<name>A0ABT6GJ16_9PROT</name>
<gene>
    <name evidence="2" type="ORF">P7680_22250</name>
</gene>
<dbReference type="SUPFAM" id="SSF52540">
    <property type="entry name" value="P-loop containing nucleoside triphosphate hydrolases"/>
    <property type="match status" value="1"/>
</dbReference>
<dbReference type="RefSeq" id="WP_278007082.1">
    <property type="nucleotide sequence ID" value="NZ_JARSBO010000016.1"/>
</dbReference>
<dbReference type="InterPro" id="IPR027785">
    <property type="entry name" value="UvrD-like_helicase_C"/>
</dbReference>
<evidence type="ECO:0000313" key="3">
    <source>
        <dbReference type="Proteomes" id="UP001529180"/>
    </source>
</evidence>
<sequence>MTITLSDTQNAAVNSIMDWYKQPKPQEFYLAGYAGSGKSTLTEEAIKRLKDECGVKKVCTGAYTGKAAYVLRQKGAENAQTIHSMIYIAVEDEATGEVKFELNKDGPAGEADIIILDECSMIDEEMAKDIRSFEKKILVLGDPGQLPPVRGAGAFTNRNPDVFLREIHRQAADSPIIQLATKARQGLPISIGNYGPGVRVIPYDVAAGEYVYDENSQVICGLNKVRWSLTQKIRSRRGYTEHKPEHGETIICCRNDREHGVFNGQQGIFLSSQMCPTEPMFDDMTFDLEGRKEHVEMTVHPYLFDQHFEGPIQRPRLQKGIGEFDWGYVLTCHKAQGSQWPRITVIDDSRSFREDQRKWLYTAITRAEKELTLIVRNAA</sequence>
<evidence type="ECO:0000259" key="1">
    <source>
        <dbReference type="Pfam" id="PF13538"/>
    </source>
</evidence>
<dbReference type="EMBL" id="JARSBO010000016">
    <property type="protein sequence ID" value="MDG4721739.1"/>
    <property type="molecule type" value="Genomic_DNA"/>
</dbReference>
<dbReference type="InterPro" id="IPR050534">
    <property type="entry name" value="Coronavir_polyprotein_1ab"/>
</dbReference>
<protein>
    <submittedName>
        <fullName evidence="2">AAA family ATPase</fullName>
    </submittedName>
</protein>
<keyword evidence="3" id="KW-1185">Reference proteome</keyword>
<dbReference type="Proteomes" id="UP001529180">
    <property type="component" value="Unassembled WGS sequence"/>
</dbReference>
<dbReference type="PANTHER" id="PTHR43788">
    <property type="entry name" value="DNA2/NAM7 HELICASE FAMILY MEMBER"/>
    <property type="match status" value="1"/>
</dbReference>
<comment type="caution">
    <text evidence="2">The sequence shown here is derived from an EMBL/GenBank/DDBJ whole genome shotgun (WGS) entry which is preliminary data.</text>
</comment>
<dbReference type="Pfam" id="PF13538">
    <property type="entry name" value="UvrD_C_2"/>
    <property type="match status" value="1"/>
</dbReference>
<reference evidence="2 3" key="1">
    <citation type="submission" date="2023-03" db="EMBL/GenBank/DDBJ databases">
        <title>Strain FZY0004 represents a novel species in the genus Thalassospira isolated from seawater.</title>
        <authorList>
            <person name="Fu Z.-Y."/>
        </authorList>
    </citation>
    <scope>NUCLEOTIDE SEQUENCE [LARGE SCALE GENOMIC DNA]</scope>
    <source>
        <strain evidence="2 3">FZY0004</strain>
    </source>
</reference>
<dbReference type="InterPro" id="IPR027417">
    <property type="entry name" value="P-loop_NTPase"/>
</dbReference>
<organism evidence="2 3">
    <name type="scientific">Thalassospira aquimaris</name>
    <dbReference type="NCBI Taxonomy" id="3037796"/>
    <lineage>
        <taxon>Bacteria</taxon>
        <taxon>Pseudomonadati</taxon>
        <taxon>Pseudomonadota</taxon>
        <taxon>Alphaproteobacteria</taxon>
        <taxon>Rhodospirillales</taxon>
        <taxon>Thalassospiraceae</taxon>
        <taxon>Thalassospira</taxon>
    </lineage>
</organism>